<dbReference type="Proteomes" id="UP000634136">
    <property type="component" value="Unassembled WGS sequence"/>
</dbReference>
<gene>
    <name evidence="1" type="ORF">G2W53_026757</name>
</gene>
<proteinExistence type="predicted"/>
<reference evidence="1" key="1">
    <citation type="submission" date="2020-09" db="EMBL/GenBank/DDBJ databases">
        <title>Genome-Enabled Discovery of Anthraquinone Biosynthesis in Senna tora.</title>
        <authorList>
            <person name="Kang S.-H."/>
            <person name="Pandey R.P."/>
            <person name="Lee C.-M."/>
            <person name="Sim J.-S."/>
            <person name="Jeong J.-T."/>
            <person name="Choi B.-S."/>
            <person name="Jung M."/>
            <person name="Ginzburg D."/>
            <person name="Zhao K."/>
            <person name="Won S.Y."/>
            <person name="Oh T.-J."/>
            <person name="Yu Y."/>
            <person name="Kim N.-H."/>
            <person name="Lee O.R."/>
            <person name="Lee T.-H."/>
            <person name="Bashyal P."/>
            <person name="Kim T.-S."/>
            <person name="Lee W.-H."/>
            <person name="Kawkins C."/>
            <person name="Kim C.-K."/>
            <person name="Kim J.S."/>
            <person name="Ahn B.O."/>
            <person name="Rhee S.Y."/>
            <person name="Sohng J.K."/>
        </authorList>
    </citation>
    <scope>NUCLEOTIDE SEQUENCE</scope>
    <source>
        <tissue evidence="1">Leaf</tissue>
    </source>
</reference>
<organism evidence="1 2">
    <name type="scientific">Senna tora</name>
    <dbReference type="NCBI Taxonomy" id="362788"/>
    <lineage>
        <taxon>Eukaryota</taxon>
        <taxon>Viridiplantae</taxon>
        <taxon>Streptophyta</taxon>
        <taxon>Embryophyta</taxon>
        <taxon>Tracheophyta</taxon>
        <taxon>Spermatophyta</taxon>
        <taxon>Magnoliopsida</taxon>
        <taxon>eudicotyledons</taxon>
        <taxon>Gunneridae</taxon>
        <taxon>Pentapetalae</taxon>
        <taxon>rosids</taxon>
        <taxon>fabids</taxon>
        <taxon>Fabales</taxon>
        <taxon>Fabaceae</taxon>
        <taxon>Caesalpinioideae</taxon>
        <taxon>Cassia clade</taxon>
        <taxon>Senna</taxon>
    </lineage>
</organism>
<dbReference type="AlphaFoldDB" id="A0A834WFY6"/>
<comment type="caution">
    <text evidence="1">The sequence shown here is derived from an EMBL/GenBank/DDBJ whole genome shotgun (WGS) entry which is preliminary data.</text>
</comment>
<evidence type="ECO:0000313" key="1">
    <source>
        <dbReference type="EMBL" id="KAF7821302.1"/>
    </source>
</evidence>
<accession>A0A834WFY6</accession>
<dbReference type="OrthoDB" id="10257567at2759"/>
<sequence>MSRIKKKKKKKSLKKENWTAYLPGFPDSLYERWREVALEELKRELHARPTTKIVNDLLKKGNILQAVGYNSIEVEDWEVATSGEEMSKMESLFLGKVMALMGSHNRQGAYHVWLQIGHKVHDYIENGGLVDYFVS</sequence>
<protein>
    <submittedName>
        <fullName evidence="1">Protein CASP-like</fullName>
    </submittedName>
</protein>
<name>A0A834WFY6_9FABA</name>
<keyword evidence="2" id="KW-1185">Reference proteome</keyword>
<dbReference type="EMBL" id="JAAIUW010000008">
    <property type="protein sequence ID" value="KAF7821302.1"/>
    <property type="molecule type" value="Genomic_DNA"/>
</dbReference>
<evidence type="ECO:0000313" key="2">
    <source>
        <dbReference type="Proteomes" id="UP000634136"/>
    </source>
</evidence>